<feature type="domain" description="STAS" evidence="3">
    <location>
        <begin position="19"/>
        <end position="124"/>
    </location>
</feature>
<dbReference type="Proteomes" id="UP001144280">
    <property type="component" value="Unassembled WGS sequence"/>
</dbReference>
<dbReference type="PANTHER" id="PTHR33495:SF2">
    <property type="entry name" value="ANTI-SIGMA FACTOR ANTAGONIST TM_1081-RELATED"/>
    <property type="match status" value="1"/>
</dbReference>
<proteinExistence type="inferred from homology"/>
<organism evidence="4 5">
    <name type="scientific">Phytohabitans aurantiacus</name>
    <dbReference type="NCBI Taxonomy" id="3016789"/>
    <lineage>
        <taxon>Bacteria</taxon>
        <taxon>Bacillati</taxon>
        <taxon>Actinomycetota</taxon>
        <taxon>Actinomycetes</taxon>
        <taxon>Micromonosporales</taxon>
        <taxon>Micromonosporaceae</taxon>
    </lineage>
</organism>
<dbReference type="InterPro" id="IPR036513">
    <property type="entry name" value="STAS_dom_sf"/>
</dbReference>
<dbReference type="NCBIfam" id="TIGR00377">
    <property type="entry name" value="ant_ant_sig"/>
    <property type="match status" value="1"/>
</dbReference>
<dbReference type="Pfam" id="PF01740">
    <property type="entry name" value="STAS"/>
    <property type="match status" value="1"/>
</dbReference>
<name>A0ABQ5R5U7_9ACTN</name>
<reference evidence="4" key="1">
    <citation type="submission" date="2022-12" db="EMBL/GenBank/DDBJ databases">
        <title>New Phytohabitans aurantiacus sp. RD004123 nov., an actinomycete isolated from soil.</title>
        <authorList>
            <person name="Triningsih D.W."/>
            <person name="Harunari E."/>
            <person name="Igarashi Y."/>
        </authorList>
    </citation>
    <scope>NUCLEOTIDE SEQUENCE</scope>
    <source>
        <strain evidence="4">RD004123</strain>
    </source>
</reference>
<dbReference type="PROSITE" id="PS50801">
    <property type="entry name" value="STAS"/>
    <property type="match status" value="1"/>
</dbReference>
<dbReference type="EMBL" id="BSDI01000046">
    <property type="protein sequence ID" value="GLI01578.1"/>
    <property type="molecule type" value="Genomic_DNA"/>
</dbReference>
<evidence type="ECO:0000313" key="4">
    <source>
        <dbReference type="EMBL" id="GLI01578.1"/>
    </source>
</evidence>
<dbReference type="InterPro" id="IPR003658">
    <property type="entry name" value="Anti-sigma_ant"/>
</dbReference>
<evidence type="ECO:0000313" key="5">
    <source>
        <dbReference type="Proteomes" id="UP001144280"/>
    </source>
</evidence>
<evidence type="ECO:0000259" key="3">
    <source>
        <dbReference type="PROSITE" id="PS50801"/>
    </source>
</evidence>
<sequence length="124" mass="13450">MVTVDIPVSLDVKITEAADGRRMIRLDGELDMATAPQATLALDWALTTPGITEVVVDLTGLDFLDAIGITVFVNAYRLARRRERTLRACGARGEVEMVLRVTEVADLLGLPQIPADLAAMEELT</sequence>
<gene>
    <name evidence="4" type="ORF">Pa4123_68540</name>
</gene>
<evidence type="ECO:0000256" key="2">
    <source>
        <dbReference type="RuleBase" id="RU003749"/>
    </source>
</evidence>
<comment type="caution">
    <text evidence="4">The sequence shown here is derived from an EMBL/GenBank/DDBJ whole genome shotgun (WGS) entry which is preliminary data.</text>
</comment>
<accession>A0ABQ5R5U7</accession>
<protein>
    <recommendedName>
        <fullName evidence="2">Anti-sigma factor antagonist</fullName>
    </recommendedName>
</protein>
<evidence type="ECO:0000256" key="1">
    <source>
        <dbReference type="ARBA" id="ARBA00009013"/>
    </source>
</evidence>
<dbReference type="InterPro" id="IPR002645">
    <property type="entry name" value="STAS_dom"/>
</dbReference>
<dbReference type="SUPFAM" id="SSF52091">
    <property type="entry name" value="SpoIIaa-like"/>
    <property type="match status" value="1"/>
</dbReference>
<dbReference type="CDD" id="cd07043">
    <property type="entry name" value="STAS_anti-anti-sigma_factors"/>
    <property type="match status" value="1"/>
</dbReference>
<keyword evidence="5" id="KW-1185">Reference proteome</keyword>
<dbReference type="PANTHER" id="PTHR33495">
    <property type="entry name" value="ANTI-SIGMA FACTOR ANTAGONIST TM_1081-RELATED-RELATED"/>
    <property type="match status" value="1"/>
</dbReference>
<dbReference type="Gene3D" id="3.30.750.24">
    <property type="entry name" value="STAS domain"/>
    <property type="match status" value="1"/>
</dbReference>
<comment type="similarity">
    <text evidence="1 2">Belongs to the anti-sigma-factor antagonist family.</text>
</comment>